<dbReference type="PANTHER" id="PTHR30514:SF10">
    <property type="entry name" value="MURR_RPIR FAMILY TRANSCRIPTIONAL REGULATOR"/>
    <property type="match status" value="1"/>
</dbReference>
<dbReference type="InterPro" id="IPR036388">
    <property type="entry name" value="WH-like_DNA-bd_sf"/>
</dbReference>
<accession>A0A6I6CJ31</accession>
<dbReference type="Gene3D" id="1.10.10.10">
    <property type="entry name" value="Winged helix-like DNA-binding domain superfamily/Winged helix DNA-binding domain"/>
    <property type="match status" value="1"/>
</dbReference>
<dbReference type="RefSeq" id="WP_156006664.1">
    <property type="nucleotide sequence ID" value="NZ_CP046276.1"/>
</dbReference>
<dbReference type="Proteomes" id="UP000424468">
    <property type="component" value="Chromosome"/>
</dbReference>
<dbReference type="InterPro" id="IPR047640">
    <property type="entry name" value="RpiR-like"/>
</dbReference>
<dbReference type="InterPro" id="IPR000281">
    <property type="entry name" value="HTH_RpiR"/>
</dbReference>
<dbReference type="InterPro" id="IPR009057">
    <property type="entry name" value="Homeodomain-like_sf"/>
</dbReference>
<feature type="domain" description="HTH rpiR-type" evidence="1">
    <location>
        <begin position="1"/>
        <end position="77"/>
    </location>
</feature>
<protein>
    <submittedName>
        <fullName evidence="2">MurR/RpiR family transcriptional regulator</fullName>
    </submittedName>
</protein>
<evidence type="ECO:0000313" key="3">
    <source>
        <dbReference type="Proteomes" id="UP000424468"/>
    </source>
</evidence>
<name>A0A6I6CJ31_9MOLU</name>
<gene>
    <name evidence="2" type="ORF">STABA_v1c07160</name>
</gene>
<reference evidence="2 3" key="1">
    <citation type="submission" date="2019-11" db="EMBL/GenBank/DDBJ databases">
        <title>Complete genome sequence of Spiroplasma tabanidicola TAUS-1 (DSM 22603).</title>
        <authorList>
            <person name="Huang C.-T."/>
            <person name="Lin Y.-C."/>
            <person name="Kuo C.-H."/>
        </authorList>
    </citation>
    <scope>NUCLEOTIDE SEQUENCE [LARGE SCALE GENOMIC DNA]</scope>
    <source>
        <strain evidence="2 3">TAUS-1</strain>
    </source>
</reference>
<dbReference type="GO" id="GO:0003700">
    <property type="term" value="F:DNA-binding transcription factor activity"/>
    <property type="evidence" value="ECO:0007669"/>
    <property type="project" value="InterPro"/>
</dbReference>
<proteinExistence type="predicted"/>
<dbReference type="GO" id="GO:0097367">
    <property type="term" value="F:carbohydrate derivative binding"/>
    <property type="evidence" value="ECO:0007669"/>
    <property type="project" value="InterPro"/>
</dbReference>
<dbReference type="SUPFAM" id="SSF46689">
    <property type="entry name" value="Homeodomain-like"/>
    <property type="match status" value="1"/>
</dbReference>
<dbReference type="EMBL" id="CP046276">
    <property type="protein sequence ID" value="QGS52073.1"/>
    <property type="molecule type" value="Genomic_DNA"/>
</dbReference>
<dbReference type="OrthoDB" id="388503at2"/>
<dbReference type="Pfam" id="PF01380">
    <property type="entry name" value="SIS"/>
    <property type="match status" value="1"/>
</dbReference>
<dbReference type="InterPro" id="IPR001347">
    <property type="entry name" value="SIS_dom"/>
</dbReference>
<dbReference type="SUPFAM" id="SSF53697">
    <property type="entry name" value="SIS domain"/>
    <property type="match status" value="1"/>
</dbReference>
<sequence>MDVKYKFLNEINKLSPQEKEISNYILENLNSYKELSLKNISNKIKCEQSAITKTLKKLGFSGLKELKISLDKQFYLDQEKQNDNDYSFLLQSFLEKIITSIKKTNDDLNFENFLKLSKTLLVSNKKIKIFATGKTKIIAQLLFFQLIEMGFIVEIFSSLYDINAFEVEDNIVILISLSGNNSKINRYLNTIYNKKSYKIIAICGSYNFFLDKEVDILIKSNETNFFVDNNKANPFVEKYNLLYLIDLLLLILSINIDEDKKHFKSKIKSNNFIN</sequence>
<dbReference type="Pfam" id="PF01418">
    <property type="entry name" value="HTH_6"/>
    <property type="match status" value="1"/>
</dbReference>
<evidence type="ECO:0000259" key="1">
    <source>
        <dbReference type="PROSITE" id="PS51071"/>
    </source>
</evidence>
<organism evidence="2 3">
    <name type="scientific">Spiroplasma tabanidicola</name>
    <dbReference type="NCBI Taxonomy" id="324079"/>
    <lineage>
        <taxon>Bacteria</taxon>
        <taxon>Bacillati</taxon>
        <taxon>Mycoplasmatota</taxon>
        <taxon>Mollicutes</taxon>
        <taxon>Entomoplasmatales</taxon>
        <taxon>Spiroplasmataceae</taxon>
        <taxon>Spiroplasma</taxon>
    </lineage>
</organism>
<dbReference type="GO" id="GO:1901135">
    <property type="term" value="P:carbohydrate derivative metabolic process"/>
    <property type="evidence" value="ECO:0007669"/>
    <property type="project" value="InterPro"/>
</dbReference>
<dbReference type="PANTHER" id="PTHR30514">
    <property type="entry name" value="GLUCOKINASE"/>
    <property type="match status" value="1"/>
</dbReference>
<dbReference type="GO" id="GO:0003677">
    <property type="term" value="F:DNA binding"/>
    <property type="evidence" value="ECO:0007669"/>
    <property type="project" value="InterPro"/>
</dbReference>
<dbReference type="AlphaFoldDB" id="A0A6I6CJ31"/>
<dbReference type="PROSITE" id="PS51071">
    <property type="entry name" value="HTH_RPIR"/>
    <property type="match status" value="1"/>
</dbReference>
<evidence type="ECO:0000313" key="2">
    <source>
        <dbReference type="EMBL" id="QGS52073.1"/>
    </source>
</evidence>
<dbReference type="KEGG" id="stab:STABA_v1c07160"/>
<keyword evidence="3" id="KW-1185">Reference proteome</keyword>
<dbReference type="InterPro" id="IPR046348">
    <property type="entry name" value="SIS_dom_sf"/>
</dbReference>
<dbReference type="Gene3D" id="3.40.50.10490">
    <property type="entry name" value="Glucose-6-phosphate isomerase like protein, domain 1"/>
    <property type="match status" value="1"/>
</dbReference>